<evidence type="ECO:0000256" key="3">
    <source>
        <dbReference type="ARBA" id="ARBA00023163"/>
    </source>
</evidence>
<dbReference type="PROSITE" id="PS00622">
    <property type="entry name" value="HTH_LUXR_1"/>
    <property type="match status" value="1"/>
</dbReference>
<reference evidence="5 6" key="1">
    <citation type="submission" date="2020-08" db="EMBL/GenBank/DDBJ databases">
        <title>Sequencing the genomes of 1000 actinobacteria strains.</title>
        <authorList>
            <person name="Klenk H.-P."/>
        </authorList>
    </citation>
    <scope>NUCLEOTIDE SEQUENCE [LARGE SCALE GENOMIC DNA]</scope>
    <source>
        <strain evidence="5 6">DSM 43768</strain>
    </source>
</reference>
<dbReference type="GO" id="GO:0003677">
    <property type="term" value="F:DNA binding"/>
    <property type="evidence" value="ECO:0007669"/>
    <property type="project" value="UniProtKB-KW"/>
</dbReference>
<evidence type="ECO:0000256" key="1">
    <source>
        <dbReference type="ARBA" id="ARBA00023015"/>
    </source>
</evidence>
<evidence type="ECO:0000256" key="2">
    <source>
        <dbReference type="ARBA" id="ARBA00023125"/>
    </source>
</evidence>
<sequence length="88" mass="9698">MGLEAFAERAARELRAIGEQPRKRAAQPADALTAQELRIARLVATGATSREVAAQLFLSPRTIDAHLRSIFGKLGITSRRQLRNLHLP</sequence>
<dbReference type="GO" id="GO:0006355">
    <property type="term" value="P:regulation of DNA-templated transcription"/>
    <property type="evidence" value="ECO:0007669"/>
    <property type="project" value="InterPro"/>
</dbReference>
<dbReference type="Pfam" id="PF00196">
    <property type="entry name" value="GerE"/>
    <property type="match status" value="1"/>
</dbReference>
<evidence type="ECO:0000313" key="5">
    <source>
        <dbReference type="EMBL" id="MBB6551769.1"/>
    </source>
</evidence>
<comment type="caution">
    <text evidence="5">The sequence shown here is derived from an EMBL/GenBank/DDBJ whole genome shotgun (WGS) entry which is preliminary data.</text>
</comment>
<dbReference type="CDD" id="cd06170">
    <property type="entry name" value="LuxR_C_like"/>
    <property type="match status" value="1"/>
</dbReference>
<dbReference type="PROSITE" id="PS50043">
    <property type="entry name" value="HTH_LUXR_2"/>
    <property type="match status" value="1"/>
</dbReference>
<evidence type="ECO:0000259" key="4">
    <source>
        <dbReference type="PROSITE" id="PS50043"/>
    </source>
</evidence>
<keyword evidence="6" id="KW-1185">Reference proteome</keyword>
<dbReference type="PRINTS" id="PR00038">
    <property type="entry name" value="HTHLUXR"/>
</dbReference>
<dbReference type="Gene3D" id="1.10.10.10">
    <property type="entry name" value="Winged helix-like DNA-binding domain superfamily/Winged helix DNA-binding domain"/>
    <property type="match status" value="1"/>
</dbReference>
<organism evidence="5 6">
    <name type="scientific">Nonomuraea rubra</name>
    <dbReference type="NCBI Taxonomy" id="46180"/>
    <lineage>
        <taxon>Bacteria</taxon>
        <taxon>Bacillati</taxon>
        <taxon>Actinomycetota</taxon>
        <taxon>Actinomycetes</taxon>
        <taxon>Streptosporangiales</taxon>
        <taxon>Streptosporangiaceae</taxon>
        <taxon>Nonomuraea</taxon>
    </lineage>
</organism>
<accession>A0A7X0NY32</accession>
<keyword evidence="2 5" id="KW-0238">DNA-binding</keyword>
<dbReference type="SMART" id="SM00421">
    <property type="entry name" value="HTH_LUXR"/>
    <property type="match status" value="1"/>
</dbReference>
<dbReference type="RefSeq" id="WP_221525111.1">
    <property type="nucleotide sequence ID" value="NZ_BAAAXY010000058.1"/>
</dbReference>
<dbReference type="PANTHER" id="PTHR44688:SF16">
    <property type="entry name" value="DNA-BINDING TRANSCRIPTIONAL ACTIVATOR DEVR_DOSR"/>
    <property type="match status" value="1"/>
</dbReference>
<dbReference type="SUPFAM" id="SSF46894">
    <property type="entry name" value="C-terminal effector domain of the bipartite response regulators"/>
    <property type="match status" value="1"/>
</dbReference>
<proteinExistence type="predicted"/>
<keyword evidence="1" id="KW-0805">Transcription regulation</keyword>
<gene>
    <name evidence="5" type="ORF">HD593_006564</name>
</gene>
<protein>
    <submittedName>
        <fullName evidence="5">DNA-binding CsgD family transcriptional regulator</fullName>
    </submittedName>
</protein>
<evidence type="ECO:0000313" key="6">
    <source>
        <dbReference type="Proteomes" id="UP000565579"/>
    </source>
</evidence>
<dbReference type="InterPro" id="IPR036388">
    <property type="entry name" value="WH-like_DNA-bd_sf"/>
</dbReference>
<keyword evidence="3" id="KW-0804">Transcription</keyword>
<dbReference type="EMBL" id="JACHMI010000001">
    <property type="protein sequence ID" value="MBB6551769.1"/>
    <property type="molecule type" value="Genomic_DNA"/>
</dbReference>
<dbReference type="InterPro" id="IPR000792">
    <property type="entry name" value="Tscrpt_reg_LuxR_C"/>
</dbReference>
<feature type="domain" description="HTH luxR-type" evidence="4">
    <location>
        <begin position="25"/>
        <end position="88"/>
    </location>
</feature>
<dbReference type="PANTHER" id="PTHR44688">
    <property type="entry name" value="DNA-BINDING TRANSCRIPTIONAL ACTIVATOR DEVR_DOSR"/>
    <property type="match status" value="1"/>
</dbReference>
<dbReference type="InterPro" id="IPR016032">
    <property type="entry name" value="Sig_transdc_resp-reg_C-effctor"/>
</dbReference>
<name>A0A7X0NY32_9ACTN</name>
<dbReference type="AlphaFoldDB" id="A0A7X0NY32"/>
<dbReference type="Proteomes" id="UP000565579">
    <property type="component" value="Unassembled WGS sequence"/>
</dbReference>